<dbReference type="InterPro" id="IPR000843">
    <property type="entry name" value="HTH_LacI"/>
</dbReference>
<reference evidence="5" key="2">
    <citation type="submission" date="2023-07" db="EMBL/GenBank/DDBJ databases">
        <authorList>
            <person name="Shen H."/>
        </authorList>
    </citation>
    <scope>NUCLEOTIDE SEQUENCE</scope>
    <source>
        <strain evidence="5">TNR-22</strain>
    </source>
</reference>
<comment type="caution">
    <text evidence="5">The sequence shown here is derived from an EMBL/GenBank/DDBJ whole genome shotgun (WGS) entry which is preliminary data.</text>
</comment>
<evidence type="ECO:0000256" key="2">
    <source>
        <dbReference type="ARBA" id="ARBA00023125"/>
    </source>
</evidence>
<reference evidence="5" key="1">
    <citation type="journal article" date="2015" name="Int. J. Syst. Evol. Microbiol.">
        <title>Rhizobium alvei sp. nov., isolated from a freshwater river.</title>
        <authorList>
            <person name="Sheu S.Y."/>
            <person name="Huang H.W."/>
            <person name="Young C.C."/>
            <person name="Chen W.M."/>
        </authorList>
    </citation>
    <scope>NUCLEOTIDE SEQUENCE</scope>
    <source>
        <strain evidence="5">TNR-22</strain>
    </source>
</reference>
<dbReference type="SUPFAM" id="SSF53822">
    <property type="entry name" value="Periplasmic binding protein-like I"/>
    <property type="match status" value="1"/>
</dbReference>
<dbReference type="PANTHER" id="PTHR30146">
    <property type="entry name" value="LACI-RELATED TRANSCRIPTIONAL REPRESSOR"/>
    <property type="match status" value="1"/>
</dbReference>
<proteinExistence type="predicted"/>
<dbReference type="Pfam" id="PF13377">
    <property type="entry name" value="Peripla_BP_3"/>
    <property type="match status" value="1"/>
</dbReference>
<evidence type="ECO:0000259" key="4">
    <source>
        <dbReference type="PROSITE" id="PS50932"/>
    </source>
</evidence>
<accession>A0ABT8YSA4</accession>
<dbReference type="Pfam" id="PF00356">
    <property type="entry name" value="LacI"/>
    <property type="match status" value="1"/>
</dbReference>
<name>A0ABT8YSA4_9HYPH</name>
<dbReference type="InterPro" id="IPR028082">
    <property type="entry name" value="Peripla_BP_I"/>
</dbReference>
<dbReference type="SUPFAM" id="SSF47413">
    <property type="entry name" value="lambda repressor-like DNA-binding domains"/>
    <property type="match status" value="1"/>
</dbReference>
<gene>
    <name evidence="5" type="ORF">Q4481_21560</name>
</gene>
<sequence length="356" mass="38578">MPSAVRCCHRGRRQGHMNLKEFAQAIGMSQTTVSRALSGYPEVKPETRQRILKLADELGYHPNRSAAGLATGRAGAVGIVLKEATGFDPNTTEFMAGLGTRLETGQIDILITVVDNEAGELAAYRRLAASKRVDAVIVHTPKTGDGRMAFLKALGMPFIVHGRGVEGEGYPWLDIDNFGAVHRATSYLLQLGHRQIGLINGARGDVFAEHRLAGYRKAMKDYGISAPERWIVHGPFTDDVGYRATQDFLALPDPPTALLAGSMMTALGVMRAVRSAGLALGADISLIAHDDVFNYINADNMVPTVSTTRSSMREAGARIGDLLLQMLSGRDISKFSEIWPVELVLRESTCPPPVNR</sequence>
<evidence type="ECO:0000313" key="5">
    <source>
        <dbReference type="EMBL" id="MDO6966551.1"/>
    </source>
</evidence>
<keyword evidence="1" id="KW-0805">Transcription regulation</keyword>
<dbReference type="CDD" id="cd01392">
    <property type="entry name" value="HTH_LacI"/>
    <property type="match status" value="1"/>
</dbReference>
<dbReference type="CDD" id="cd20010">
    <property type="entry name" value="PBP1_AglR-like"/>
    <property type="match status" value="1"/>
</dbReference>
<evidence type="ECO:0000313" key="6">
    <source>
        <dbReference type="Proteomes" id="UP001174932"/>
    </source>
</evidence>
<dbReference type="RefSeq" id="WP_304378480.1">
    <property type="nucleotide sequence ID" value="NZ_JAUOZU010000018.1"/>
</dbReference>
<dbReference type="PROSITE" id="PS50932">
    <property type="entry name" value="HTH_LACI_2"/>
    <property type="match status" value="1"/>
</dbReference>
<keyword evidence="3" id="KW-0804">Transcription</keyword>
<dbReference type="EMBL" id="JAUOZU010000018">
    <property type="protein sequence ID" value="MDO6966551.1"/>
    <property type="molecule type" value="Genomic_DNA"/>
</dbReference>
<organism evidence="5 6">
    <name type="scientific">Rhizobium alvei</name>
    <dbReference type="NCBI Taxonomy" id="1132659"/>
    <lineage>
        <taxon>Bacteria</taxon>
        <taxon>Pseudomonadati</taxon>
        <taxon>Pseudomonadota</taxon>
        <taxon>Alphaproteobacteria</taxon>
        <taxon>Hyphomicrobiales</taxon>
        <taxon>Rhizobiaceae</taxon>
        <taxon>Rhizobium/Agrobacterium group</taxon>
        <taxon>Rhizobium</taxon>
    </lineage>
</organism>
<dbReference type="Proteomes" id="UP001174932">
    <property type="component" value="Unassembled WGS sequence"/>
</dbReference>
<dbReference type="InterPro" id="IPR010982">
    <property type="entry name" value="Lambda_DNA-bd_dom_sf"/>
</dbReference>
<evidence type="ECO:0000256" key="1">
    <source>
        <dbReference type="ARBA" id="ARBA00023015"/>
    </source>
</evidence>
<dbReference type="Gene3D" id="3.40.50.2300">
    <property type="match status" value="2"/>
</dbReference>
<dbReference type="SMART" id="SM00354">
    <property type="entry name" value="HTH_LACI"/>
    <property type="match status" value="1"/>
</dbReference>
<keyword evidence="2 5" id="KW-0238">DNA-binding</keyword>
<protein>
    <submittedName>
        <fullName evidence="5">LacI family DNA-binding transcriptional regulator</fullName>
    </submittedName>
</protein>
<dbReference type="Gene3D" id="1.10.260.40">
    <property type="entry name" value="lambda repressor-like DNA-binding domains"/>
    <property type="match status" value="1"/>
</dbReference>
<evidence type="ECO:0000256" key="3">
    <source>
        <dbReference type="ARBA" id="ARBA00023163"/>
    </source>
</evidence>
<dbReference type="PANTHER" id="PTHR30146:SF155">
    <property type="entry name" value="ALANINE RACEMASE"/>
    <property type="match status" value="1"/>
</dbReference>
<feature type="domain" description="HTH lacI-type" evidence="4">
    <location>
        <begin position="17"/>
        <end position="71"/>
    </location>
</feature>
<keyword evidence="6" id="KW-1185">Reference proteome</keyword>
<dbReference type="GO" id="GO:0003677">
    <property type="term" value="F:DNA binding"/>
    <property type="evidence" value="ECO:0007669"/>
    <property type="project" value="UniProtKB-KW"/>
</dbReference>
<dbReference type="InterPro" id="IPR046335">
    <property type="entry name" value="LacI/GalR-like_sensor"/>
</dbReference>